<organism evidence="1 2">
    <name type="scientific">Penicillium canariense</name>
    <dbReference type="NCBI Taxonomy" id="189055"/>
    <lineage>
        <taxon>Eukaryota</taxon>
        <taxon>Fungi</taxon>
        <taxon>Dikarya</taxon>
        <taxon>Ascomycota</taxon>
        <taxon>Pezizomycotina</taxon>
        <taxon>Eurotiomycetes</taxon>
        <taxon>Eurotiomycetidae</taxon>
        <taxon>Eurotiales</taxon>
        <taxon>Aspergillaceae</taxon>
        <taxon>Penicillium</taxon>
    </lineage>
</organism>
<sequence length="227" mass="24287">MNQRNTPADPGAHLMMGHETSTSETSHYGVTKFPVVLAGPGSSYYTRAASPAGNAPINHAQMNLVTLATRGTLVKEHIAGFDALSYSPPALPALQDWIDIASAPALLCSSSYAQHDHPLPGILATSVPLTPRINHATLLTYSTPVTPLSHHSPVVHPVKQSLGTRISMLGADELQKYWNRTGPVEAIASPHSRVATLTCHLHLQASALAQPLWRYGGKFAPKQFVRG</sequence>
<name>A0A9W9LQD8_9EURO</name>
<protein>
    <submittedName>
        <fullName evidence="1">Uncharacterized protein</fullName>
    </submittedName>
</protein>
<reference evidence="1" key="2">
    <citation type="journal article" date="2023" name="IMA Fungus">
        <title>Comparative genomic study of the Penicillium genus elucidates a diverse pangenome and 15 lateral gene transfer events.</title>
        <authorList>
            <person name="Petersen C."/>
            <person name="Sorensen T."/>
            <person name="Nielsen M.R."/>
            <person name="Sondergaard T.E."/>
            <person name="Sorensen J.L."/>
            <person name="Fitzpatrick D.A."/>
            <person name="Frisvad J.C."/>
            <person name="Nielsen K.L."/>
        </authorList>
    </citation>
    <scope>NUCLEOTIDE SEQUENCE</scope>
    <source>
        <strain evidence="1">IBT 26290</strain>
    </source>
</reference>
<evidence type="ECO:0000313" key="2">
    <source>
        <dbReference type="Proteomes" id="UP001149163"/>
    </source>
</evidence>
<dbReference type="Proteomes" id="UP001149163">
    <property type="component" value="Unassembled WGS sequence"/>
</dbReference>
<dbReference type="RefSeq" id="XP_056545627.1">
    <property type="nucleotide sequence ID" value="XM_056686885.1"/>
</dbReference>
<proteinExistence type="predicted"/>
<comment type="caution">
    <text evidence="1">The sequence shown here is derived from an EMBL/GenBank/DDBJ whole genome shotgun (WGS) entry which is preliminary data.</text>
</comment>
<gene>
    <name evidence="1" type="ORF">N7482_004760</name>
</gene>
<dbReference type="GeneID" id="81426061"/>
<reference evidence="1" key="1">
    <citation type="submission" date="2022-11" db="EMBL/GenBank/DDBJ databases">
        <authorList>
            <person name="Petersen C."/>
        </authorList>
    </citation>
    <scope>NUCLEOTIDE SEQUENCE</scope>
    <source>
        <strain evidence="1">IBT 26290</strain>
    </source>
</reference>
<accession>A0A9W9LQD8</accession>
<keyword evidence="2" id="KW-1185">Reference proteome</keyword>
<evidence type="ECO:0000313" key="1">
    <source>
        <dbReference type="EMBL" id="KAJ5169166.1"/>
    </source>
</evidence>
<dbReference type="AlphaFoldDB" id="A0A9W9LQD8"/>
<dbReference type="EMBL" id="JAPQKN010000002">
    <property type="protein sequence ID" value="KAJ5169166.1"/>
    <property type="molecule type" value="Genomic_DNA"/>
</dbReference>